<gene>
    <name evidence="10" type="ORF">UU80_C0021G0008</name>
</gene>
<organism evidence="10 11">
    <name type="scientific">candidate division WWE3 bacterium GW2011_GWA1_41_8</name>
    <dbReference type="NCBI Taxonomy" id="1619103"/>
    <lineage>
        <taxon>Bacteria</taxon>
        <taxon>Katanobacteria</taxon>
    </lineage>
</organism>
<dbReference type="SUPFAM" id="SSF52540">
    <property type="entry name" value="P-loop containing nucleoside triphosphate hydrolases"/>
    <property type="match status" value="2"/>
</dbReference>
<dbReference type="InterPro" id="IPR027417">
    <property type="entry name" value="P-loop_NTPase"/>
</dbReference>
<dbReference type="GO" id="GO:0016787">
    <property type="term" value="F:hydrolase activity"/>
    <property type="evidence" value="ECO:0007669"/>
    <property type="project" value="UniProtKB-KW"/>
</dbReference>
<dbReference type="GO" id="GO:0005524">
    <property type="term" value="F:ATP binding"/>
    <property type="evidence" value="ECO:0007669"/>
    <property type="project" value="UniProtKB-KW"/>
</dbReference>
<dbReference type="Pfam" id="PF00270">
    <property type="entry name" value="DEAD"/>
    <property type="match status" value="1"/>
</dbReference>
<dbReference type="GO" id="GO:0003678">
    <property type="term" value="F:DNA helicase activity"/>
    <property type="evidence" value="ECO:0007669"/>
    <property type="project" value="TreeGrafter"/>
</dbReference>
<protein>
    <submittedName>
        <fullName evidence="10">ATP-dependent DNA helicase RecG</fullName>
    </submittedName>
</protein>
<dbReference type="Gene3D" id="3.40.50.300">
    <property type="entry name" value="P-loop containing nucleotide triphosphate hydrolases"/>
    <property type="match status" value="2"/>
</dbReference>
<dbReference type="STRING" id="1619103.UU80_C0021G0008"/>
<dbReference type="NCBIfam" id="NF008168">
    <property type="entry name" value="PRK10917.2-2"/>
    <property type="match status" value="1"/>
</dbReference>
<dbReference type="Pfam" id="PF17191">
    <property type="entry name" value="RecG_wedge"/>
    <property type="match status" value="1"/>
</dbReference>
<dbReference type="GO" id="GO:0006281">
    <property type="term" value="P:DNA repair"/>
    <property type="evidence" value="ECO:0007669"/>
    <property type="project" value="UniProtKB-KW"/>
</dbReference>
<evidence type="ECO:0000259" key="9">
    <source>
        <dbReference type="PROSITE" id="PS51194"/>
    </source>
</evidence>
<evidence type="ECO:0000313" key="10">
    <source>
        <dbReference type="EMBL" id="KKS21737.1"/>
    </source>
</evidence>
<dbReference type="CDD" id="cd04488">
    <property type="entry name" value="RecG_wedge_OBF"/>
    <property type="match status" value="1"/>
</dbReference>
<sequence length="672" mass="76030">MLSLERPVTAIPKIGPKFKILLERLGIYTVEDLVYHFPFRYEDYSKSKPIADLEEGDTVTVDVILDEVNNFFTRNGKRLTKAKISDETGAMTVIWFNQHYIRDSLKPGRKYKVSGKVNIFDRKPAFFGPEFEPATSNTINTGRLVPVYPETSGISSKWIRSRINDVTNGNSPYGEFLPDNIIKNHHLLDFHKALSDIHFPESENDVRIARERFEFEEMFMELLKVEKRKQEWNRKLRGPDMSYEKHSVEVNNFVSGLPFMLTASQESAVAEILKDMEHEHPSNRLLEGDVGTGKTIVAVISAYLTYLNGYRTIYMAPTEILANQHYATFGSFFENRDIVVELITGANKPKNKNWNVLIGTHALLFSPGESEGVGLVVIDEQHRFGVEQRAKLLHMNKGIYVPHLLTMTATPIPRTLALTLFGDLSISTLTTPPNKNKKITTSVVPQRQRDATYKLIREKNEPTFIVCPLIEESESASLGNVKAAEAEFESLKNGVFAGVKMGLLHGRMKSKEKQEVVEKFKSGDIKILVSTPVIEVGIDVPEATVMVIESAERYGLASLHQLRGRVGRGDKPGYCLVFMSNNSQKAFQRLKHLENTDNGLELAEIDLRIRGEGDIYGTMQHGFKKFKVANLGNIELLETAKEAAQKYYPQLDNYPKLKEKLDSRSGRLVEKN</sequence>
<keyword evidence="1" id="KW-0547">Nucleotide-binding</keyword>
<keyword evidence="7" id="KW-0234">DNA repair</keyword>
<dbReference type="PATRIC" id="fig|1619103.3.peg.715"/>
<dbReference type="InterPro" id="IPR014001">
    <property type="entry name" value="Helicase_ATP-bd"/>
</dbReference>
<dbReference type="PROSITE" id="PS51192">
    <property type="entry name" value="HELICASE_ATP_BIND_1"/>
    <property type="match status" value="1"/>
</dbReference>
<feature type="domain" description="Helicase C-terminal" evidence="9">
    <location>
        <begin position="448"/>
        <end position="613"/>
    </location>
</feature>
<dbReference type="Gene3D" id="2.40.50.140">
    <property type="entry name" value="Nucleic acid-binding proteins"/>
    <property type="match status" value="1"/>
</dbReference>
<evidence type="ECO:0000256" key="4">
    <source>
        <dbReference type="ARBA" id="ARBA00022806"/>
    </source>
</evidence>
<accession>A0A0G0XBI6</accession>
<dbReference type="EMBL" id="LCCA01000021">
    <property type="protein sequence ID" value="KKS21737.1"/>
    <property type="molecule type" value="Genomic_DNA"/>
</dbReference>
<dbReference type="InterPro" id="IPR001650">
    <property type="entry name" value="Helicase_C-like"/>
</dbReference>
<evidence type="ECO:0000256" key="1">
    <source>
        <dbReference type="ARBA" id="ARBA00022741"/>
    </source>
</evidence>
<dbReference type="InterPro" id="IPR012340">
    <property type="entry name" value="NA-bd_OB-fold"/>
</dbReference>
<dbReference type="InterPro" id="IPR033454">
    <property type="entry name" value="RecG_wedge"/>
</dbReference>
<dbReference type="InterPro" id="IPR047112">
    <property type="entry name" value="RecG/Mfd"/>
</dbReference>
<dbReference type="InterPro" id="IPR011545">
    <property type="entry name" value="DEAD/DEAH_box_helicase_dom"/>
</dbReference>
<evidence type="ECO:0000256" key="3">
    <source>
        <dbReference type="ARBA" id="ARBA00022801"/>
    </source>
</evidence>
<dbReference type="AlphaFoldDB" id="A0A0G0XBI6"/>
<evidence type="ECO:0000256" key="5">
    <source>
        <dbReference type="ARBA" id="ARBA00022840"/>
    </source>
</evidence>
<dbReference type="PANTHER" id="PTHR47964:SF1">
    <property type="entry name" value="ATP-DEPENDENT DNA HELICASE HOMOLOG RECG, CHLOROPLASTIC"/>
    <property type="match status" value="1"/>
</dbReference>
<keyword evidence="5" id="KW-0067">ATP-binding</keyword>
<keyword evidence="3" id="KW-0378">Hydrolase</keyword>
<comment type="caution">
    <text evidence="10">The sequence shown here is derived from an EMBL/GenBank/DDBJ whole genome shotgun (WGS) entry which is preliminary data.</text>
</comment>
<evidence type="ECO:0000259" key="8">
    <source>
        <dbReference type="PROSITE" id="PS51192"/>
    </source>
</evidence>
<evidence type="ECO:0000313" key="11">
    <source>
        <dbReference type="Proteomes" id="UP000034920"/>
    </source>
</evidence>
<dbReference type="SMART" id="SM00487">
    <property type="entry name" value="DEXDc"/>
    <property type="match status" value="1"/>
</dbReference>
<proteinExistence type="predicted"/>
<dbReference type="PANTHER" id="PTHR47964">
    <property type="entry name" value="ATP-DEPENDENT DNA HELICASE HOMOLOG RECG, CHLOROPLASTIC"/>
    <property type="match status" value="1"/>
</dbReference>
<dbReference type="SMART" id="SM00490">
    <property type="entry name" value="HELICc"/>
    <property type="match status" value="1"/>
</dbReference>
<keyword evidence="2" id="KW-0227">DNA damage</keyword>
<keyword evidence="4 10" id="KW-0347">Helicase</keyword>
<evidence type="ECO:0000256" key="7">
    <source>
        <dbReference type="ARBA" id="ARBA00023204"/>
    </source>
</evidence>
<dbReference type="PROSITE" id="PS51194">
    <property type="entry name" value="HELICASE_CTER"/>
    <property type="match status" value="1"/>
</dbReference>
<dbReference type="SUPFAM" id="SSF50249">
    <property type="entry name" value="Nucleic acid-binding proteins"/>
    <property type="match status" value="1"/>
</dbReference>
<reference evidence="10 11" key="1">
    <citation type="journal article" date="2015" name="Nature">
        <title>rRNA introns, odd ribosomes, and small enigmatic genomes across a large radiation of phyla.</title>
        <authorList>
            <person name="Brown C.T."/>
            <person name="Hug L.A."/>
            <person name="Thomas B.C."/>
            <person name="Sharon I."/>
            <person name="Castelle C.J."/>
            <person name="Singh A."/>
            <person name="Wilkins M.J."/>
            <person name="Williams K.H."/>
            <person name="Banfield J.F."/>
        </authorList>
    </citation>
    <scope>NUCLEOTIDE SEQUENCE [LARGE SCALE GENOMIC DNA]</scope>
</reference>
<evidence type="ECO:0000256" key="6">
    <source>
        <dbReference type="ARBA" id="ARBA00023125"/>
    </source>
</evidence>
<evidence type="ECO:0000256" key="2">
    <source>
        <dbReference type="ARBA" id="ARBA00022763"/>
    </source>
</evidence>
<dbReference type="Pfam" id="PF00271">
    <property type="entry name" value="Helicase_C"/>
    <property type="match status" value="1"/>
</dbReference>
<dbReference type="Proteomes" id="UP000034920">
    <property type="component" value="Unassembled WGS sequence"/>
</dbReference>
<name>A0A0G0XBI6_UNCKA</name>
<keyword evidence="6" id="KW-0238">DNA-binding</keyword>
<dbReference type="GO" id="GO:0003677">
    <property type="term" value="F:DNA binding"/>
    <property type="evidence" value="ECO:0007669"/>
    <property type="project" value="UniProtKB-KW"/>
</dbReference>
<feature type="domain" description="Helicase ATP-binding" evidence="8">
    <location>
        <begin position="275"/>
        <end position="429"/>
    </location>
</feature>